<feature type="chain" id="PRO_5045159622" evidence="2">
    <location>
        <begin position="18"/>
        <end position="280"/>
    </location>
</feature>
<protein>
    <submittedName>
        <fullName evidence="3">Uncharacterized protein</fullName>
    </submittedName>
</protein>
<accession>A0ABP0QRB1</accession>
<comment type="caution">
    <text evidence="3">The sequence shown here is derived from an EMBL/GenBank/DDBJ whole genome shotgun (WGS) entry which is preliminary data.</text>
</comment>
<reference evidence="3 4" key="1">
    <citation type="submission" date="2024-02" db="EMBL/GenBank/DDBJ databases">
        <authorList>
            <person name="Chen Y."/>
            <person name="Shah S."/>
            <person name="Dougan E. K."/>
            <person name="Thang M."/>
            <person name="Chan C."/>
        </authorList>
    </citation>
    <scope>NUCLEOTIDE SEQUENCE [LARGE SCALE GENOMIC DNA]</scope>
</reference>
<name>A0ABP0QRB1_9DINO</name>
<feature type="region of interest" description="Disordered" evidence="1">
    <location>
        <begin position="202"/>
        <end position="223"/>
    </location>
</feature>
<gene>
    <name evidence="3" type="ORF">CCMP2556_LOCUS43613</name>
</gene>
<evidence type="ECO:0000313" key="3">
    <source>
        <dbReference type="EMBL" id="CAK9090822.1"/>
    </source>
</evidence>
<sequence>MVSFKFLLLLLVQLALAAKMCPPDLTDAEIFEAAMKQEGPEAALELLQVQRVKADHASSKWRTRRWGHGGRRWGRRRWRRRGWGGGGWGGGGWGRCVDRPAWSFEPLRPPGEIPGAERQRVCCGADHTFAIVNISCAEPRATADARVPCVPYAFEHPKACPKFELPSFGWAETSDSIPGMSPLDSSDVPPSVAQVIHVSVAKEDASDSTSTADTSSSENEIEREEINVHSWSLVGRKIFQSLAEMESDDEFEVERPVDVKSWSAVGARIHQRLVDLDVEE</sequence>
<dbReference type="EMBL" id="CAXAMN010024895">
    <property type="protein sequence ID" value="CAK9090822.1"/>
    <property type="molecule type" value="Genomic_DNA"/>
</dbReference>
<keyword evidence="2" id="KW-0732">Signal</keyword>
<feature type="signal peptide" evidence="2">
    <location>
        <begin position="1"/>
        <end position="17"/>
    </location>
</feature>
<dbReference type="Proteomes" id="UP001642484">
    <property type="component" value="Unassembled WGS sequence"/>
</dbReference>
<evidence type="ECO:0000313" key="4">
    <source>
        <dbReference type="Proteomes" id="UP001642484"/>
    </source>
</evidence>
<organism evidence="3 4">
    <name type="scientific">Durusdinium trenchii</name>
    <dbReference type="NCBI Taxonomy" id="1381693"/>
    <lineage>
        <taxon>Eukaryota</taxon>
        <taxon>Sar</taxon>
        <taxon>Alveolata</taxon>
        <taxon>Dinophyceae</taxon>
        <taxon>Suessiales</taxon>
        <taxon>Symbiodiniaceae</taxon>
        <taxon>Durusdinium</taxon>
    </lineage>
</organism>
<evidence type="ECO:0000256" key="1">
    <source>
        <dbReference type="SAM" id="MobiDB-lite"/>
    </source>
</evidence>
<proteinExistence type="predicted"/>
<feature type="compositionally biased region" description="Low complexity" evidence="1">
    <location>
        <begin position="207"/>
        <end position="218"/>
    </location>
</feature>
<keyword evidence="4" id="KW-1185">Reference proteome</keyword>
<evidence type="ECO:0000256" key="2">
    <source>
        <dbReference type="SAM" id="SignalP"/>
    </source>
</evidence>